<feature type="transmembrane region" description="Helical" evidence="4">
    <location>
        <begin position="236"/>
        <end position="259"/>
    </location>
</feature>
<keyword evidence="4" id="KW-0812">Transmembrane</keyword>
<feature type="transmembrane region" description="Helical" evidence="4">
    <location>
        <begin position="38"/>
        <end position="57"/>
    </location>
</feature>
<evidence type="ECO:0000256" key="1">
    <source>
        <dbReference type="ARBA" id="ARBA00004141"/>
    </source>
</evidence>
<feature type="transmembrane region" description="Helical" evidence="4">
    <location>
        <begin position="106"/>
        <end position="129"/>
    </location>
</feature>
<dbReference type="AlphaFoldDB" id="A0A9W4NW37"/>
<evidence type="ECO:0000256" key="2">
    <source>
        <dbReference type="ARBA" id="ARBA00006727"/>
    </source>
</evidence>
<feature type="transmembrane region" description="Helical" evidence="4">
    <location>
        <begin position="407"/>
        <end position="427"/>
    </location>
</feature>
<dbReference type="Pfam" id="PF07690">
    <property type="entry name" value="MFS_1"/>
    <property type="match status" value="1"/>
</dbReference>
<feature type="transmembrane region" description="Helical" evidence="4">
    <location>
        <begin position="141"/>
        <end position="158"/>
    </location>
</feature>
<keyword evidence="4" id="KW-1133">Transmembrane helix</keyword>
<dbReference type="Proteomes" id="UP001152592">
    <property type="component" value="Unassembled WGS sequence"/>
</dbReference>
<evidence type="ECO:0008006" key="7">
    <source>
        <dbReference type="Google" id="ProtNLM"/>
    </source>
</evidence>
<feature type="transmembrane region" description="Helical" evidence="4">
    <location>
        <begin position="339"/>
        <end position="359"/>
    </location>
</feature>
<gene>
    <name evidence="5" type="ORF">PSALAMII_LOCUS9334</name>
</gene>
<evidence type="ECO:0000313" key="6">
    <source>
        <dbReference type="Proteomes" id="UP001152592"/>
    </source>
</evidence>
<feature type="compositionally biased region" description="Low complexity" evidence="3">
    <location>
        <begin position="1"/>
        <end position="11"/>
    </location>
</feature>
<reference evidence="5" key="1">
    <citation type="submission" date="2021-07" db="EMBL/GenBank/DDBJ databases">
        <authorList>
            <person name="Branca A.L. A."/>
        </authorList>
    </citation>
    <scope>NUCLEOTIDE SEQUENCE</scope>
</reference>
<organism evidence="5 6">
    <name type="scientific">Penicillium salamii</name>
    <dbReference type="NCBI Taxonomy" id="1612424"/>
    <lineage>
        <taxon>Eukaryota</taxon>
        <taxon>Fungi</taxon>
        <taxon>Dikarya</taxon>
        <taxon>Ascomycota</taxon>
        <taxon>Pezizomycotina</taxon>
        <taxon>Eurotiomycetes</taxon>
        <taxon>Eurotiomycetidae</taxon>
        <taxon>Eurotiales</taxon>
        <taxon>Aspergillaceae</taxon>
        <taxon>Penicillium</taxon>
    </lineage>
</organism>
<feature type="transmembrane region" description="Helical" evidence="4">
    <location>
        <begin position="77"/>
        <end position="94"/>
    </location>
</feature>
<sequence>MSSNSSSSTMSLEPKSQLGPSDTVREVSEKVSENSITAWTQVLVSHLLVMNGFGYFSSFGLFESHWVTYLGKSGSDISWVGSLSLFLPFFLGTLSGPLMDCGHLRLLLIVGCGFQLLGVFTTSAVWQYWQLVLSQGIVQGIGNGLLFTPCIALVSTYFSKRRAFALSLAACGAPIGGVIFPLISQQLSTRIGSPWAIRVMGFVMVFNTVWILLLARPRHFQQTRGPLVDPRAFKKPTYLLFAIGIFFTLWGVYIAYLYYLSRQSLLLKSKTSTYGKEVIGLSDASSLTQLMVLNAVGIPGRTVPGFLADAYFGAFNTLLPFVLGASVMLFGWIGTSSSSSFYCFVVIYGICSNAVQTLFPSTLSKLTTDMSKMASRVGMVFTVGSVACLTGPPIAGALIGVANGSYLYAQLFGGTSVMLGFVFLATARWTQAVKEKK</sequence>
<keyword evidence="4" id="KW-0472">Membrane</keyword>
<evidence type="ECO:0000256" key="3">
    <source>
        <dbReference type="SAM" id="MobiDB-lite"/>
    </source>
</evidence>
<feature type="transmembrane region" description="Helical" evidence="4">
    <location>
        <begin position="195"/>
        <end position="215"/>
    </location>
</feature>
<proteinExistence type="inferred from homology"/>
<protein>
    <recommendedName>
        <fullName evidence="7">Major facilitator superfamily (MFS) profile domain-containing protein</fullName>
    </recommendedName>
</protein>
<dbReference type="Gene3D" id="1.20.1250.20">
    <property type="entry name" value="MFS general substrate transporter like domains"/>
    <property type="match status" value="1"/>
</dbReference>
<feature type="transmembrane region" description="Helical" evidence="4">
    <location>
        <begin position="165"/>
        <end position="183"/>
    </location>
</feature>
<feature type="transmembrane region" description="Helical" evidence="4">
    <location>
        <begin position="310"/>
        <end position="333"/>
    </location>
</feature>
<name>A0A9W4NW37_9EURO</name>
<comment type="similarity">
    <text evidence="2">Belongs to the major facilitator superfamily. Monocarboxylate porter (TC 2.A.1.13) family.</text>
</comment>
<accession>A0A9W4NW37</accession>
<feature type="region of interest" description="Disordered" evidence="3">
    <location>
        <begin position="1"/>
        <end position="24"/>
    </location>
</feature>
<dbReference type="OrthoDB" id="5421607at2759"/>
<evidence type="ECO:0000313" key="5">
    <source>
        <dbReference type="EMBL" id="CAG8417197.1"/>
    </source>
</evidence>
<dbReference type="PANTHER" id="PTHR11360:SF130">
    <property type="entry name" value="MAJOR FACILITATOR SUPERFAMILY (MFS) PROFILE DOMAIN-CONTAINING PROTEIN-RELATED"/>
    <property type="match status" value="1"/>
</dbReference>
<dbReference type="GO" id="GO:0016020">
    <property type="term" value="C:membrane"/>
    <property type="evidence" value="ECO:0007669"/>
    <property type="project" value="UniProtKB-SubCell"/>
</dbReference>
<comment type="subcellular location">
    <subcellularLocation>
        <location evidence="1">Membrane</location>
        <topology evidence="1">Multi-pass membrane protein</topology>
    </subcellularLocation>
</comment>
<dbReference type="InterPro" id="IPR011701">
    <property type="entry name" value="MFS"/>
</dbReference>
<dbReference type="SUPFAM" id="SSF103473">
    <property type="entry name" value="MFS general substrate transporter"/>
    <property type="match status" value="1"/>
</dbReference>
<comment type="caution">
    <text evidence="5">The sequence shown here is derived from an EMBL/GenBank/DDBJ whole genome shotgun (WGS) entry which is preliminary data.</text>
</comment>
<dbReference type="GO" id="GO:0022857">
    <property type="term" value="F:transmembrane transporter activity"/>
    <property type="evidence" value="ECO:0007669"/>
    <property type="project" value="InterPro"/>
</dbReference>
<evidence type="ECO:0000256" key="4">
    <source>
        <dbReference type="SAM" id="Phobius"/>
    </source>
</evidence>
<dbReference type="InterPro" id="IPR036259">
    <property type="entry name" value="MFS_trans_sf"/>
</dbReference>
<dbReference type="InterPro" id="IPR050327">
    <property type="entry name" value="Proton-linked_MCT"/>
</dbReference>
<dbReference type="PANTHER" id="PTHR11360">
    <property type="entry name" value="MONOCARBOXYLATE TRANSPORTER"/>
    <property type="match status" value="1"/>
</dbReference>
<dbReference type="EMBL" id="CAJVPD010000274">
    <property type="protein sequence ID" value="CAG8417197.1"/>
    <property type="molecule type" value="Genomic_DNA"/>
</dbReference>
<feature type="transmembrane region" description="Helical" evidence="4">
    <location>
        <begin position="380"/>
        <end position="401"/>
    </location>
</feature>